<comment type="caution">
    <text evidence="1">The sequence shown here is derived from an EMBL/GenBank/DDBJ whole genome shotgun (WGS) entry which is preliminary data.</text>
</comment>
<keyword evidence="2" id="KW-1185">Reference proteome</keyword>
<dbReference type="AlphaFoldDB" id="A0A8H7RGW2"/>
<dbReference type="Proteomes" id="UP000603453">
    <property type="component" value="Unassembled WGS sequence"/>
</dbReference>
<evidence type="ECO:0000313" key="2">
    <source>
        <dbReference type="Proteomes" id="UP000603453"/>
    </source>
</evidence>
<evidence type="ECO:0000313" key="1">
    <source>
        <dbReference type="EMBL" id="KAG2210911.1"/>
    </source>
</evidence>
<name>A0A8H7RGW2_9FUNG</name>
<reference evidence="1" key="1">
    <citation type="submission" date="2020-12" db="EMBL/GenBank/DDBJ databases">
        <title>Metabolic potential, ecology and presence of endohyphal bacteria is reflected in genomic diversity of Mucoromycotina.</title>
        <authorList>
            <person name="Muszewska A."/>
            <person name="Okrasinska A."/>
            <person name="Steczkiewicz K."/>
            <person name="Drgas O."/>
            <person name="Orlowska M."/>
            <person name="Perlinska-Lenart U."/>
            <person name="Aleksandrzak-Piekarczyk T."/>
            <person name="Szatraj K."/>
            <person name="Zielenkiewicz U."/>
            <person name="Pilsyk S."/>
            <person name="Malc E."/>
            <person name="Mieczkowski P."/>
            <person name="Kruszewska J.S."/>
            <person name="Biernat P."/>
            <person name="Pawlowska J."/>
        </authorList>
    </citation>
    <scope>NUCLEOTIDE SEQUENCE</scope>
    <source>
        <strain evidence="1">WA0000017839</strain>
    </source>
</reference>
<gene>
    <name evidence="1" type="ORF">INT47_000065</name>
</gene>
<accession>A0A8H7RGW2</accession>
<protein>
    <submittedName>
        <fullName evidence="1">Uncharacterized protein</fullName>
    </submittedName>
</protein>
<sequence length="1027" mass="118012">MENDSGYSQSYFITICFNEDRVYTDYFFNGFKKEVNPYLKQARRISILFNTVNQKVLAQGDEADKRKWEEIDQDIVYVDNIFSELNDERDKSDKLDEHGGSRERETIILNAVKGFLTDTLYKFPPELGTKFPPAPEEITKQSGLFHRFAFFLPPHWDSEVREFIQSVFLDAKLIENDDSRRQLVFFSQLETIFRYLQSPRLMEHEIMHLRIEYGRQYTIAGLKIMNDTLHVSFNLFSAQYPPLDQPDVNCYVARPLDCTDFTIPFKGHLKKGLFFPADIENLSTTKWKEILCSTPFKRGHISEGLTSEEVKRLESITMAEIHENLFDFISRTSESSRETSKQSFDSENIRPIMLVIHGIQTTSGERPEIRSYMNDRPKYKHKIVKFGSQDLLAVEMPWRNILIGNSMQVKNEIKVTMANRLKLSESGDEVDSALTLPDLKNPNPSYFVNIDTLIRETSDGYIKCGLQPLSRFFDQLVTYQSPVLRVTDSDEDHGRSLDNEEKRMRDLLQERISTCFSKENFELEIPQKSLAYIHDIEYVELFVVMYMGYLNGLVRKQLDKQFGVDRKDKTIAYVISAEKKLLDNSIILYDNSSKLLYQCGILGKKDGRRKARIVAQEEEIISVLQDKLQVSFRLQEYFIVVQLHENFLHITLHKAIQSHDTSLAAITAIVVQDEIIPIENSNNELCENIWSYVNSNGNICNCPTKIAMRDEELMLLLFDNYNTFMHNLRKKLSEIFASTDTGLNMDKGIDIAIRLKPVIQDITTVIAAAIANTDLLGNYEITSVFILGSIFNPSIKSPLKIVHKQMLQDELSASIELNGKDTPGYVMNETLCELLQPMKGKKPFMYDSFRYGNINQTSSETYAVYIDDFYENPSSGKASRPFLSCIKYNTDGASIVRDSDAAMIVLQKGQPIPVGGLIIQFKMGLGSMEKKLDTIYVLKIALVRLMDSENTTQGEIVSLDRNRYDNLCIFSLVRNKKAFGYPIHFETKYKSHNSTLQFSLRMTGDGNDYESNTKCTSVAQQSRVAYT</sequence>
<dbReference type="EMBL" id="JAEPRD010000010">
    <property type="protein sequence ID" value="KAG2210911.1"/>
    <property type="molecule type" value="Genomic_DNA"/>
</dbReference>
<organism evidence="1 2">
    <name type="scientific">Mucor saturninus</name>
    <dbReference type="NCBI Taxonomy" id="64648"/>
    <lineage>
        <taxon>Eukaryota</taxon>
        <taxon>Fungi</taxon>
        <taxon>Fungi incertae sedis</taxon>
        <taxon>Mucoromycota</taxon>
        <taxon>Mucoromycotina</taxon>
        <taxon>Mucoromycetes</taxon>
        <taxon>Mucorales</taxon>
        <taxon>Mucorineae</taxon>
        <taxon>Mucoraceae</taxon>
        <taxon>Mucor</taxon>
    </lineage>
</organism>
<proteinExistence type="predicted"/>